<reference evidence="2 3" key="1">
    <citation type="submission" date="2019-03" db="EMBL/GenBank/DDBJ databases">
        <title>First draft genome of Liparis tanakae, snailfish: a comprehensive survey of snailfish specific genes.</title>
        <authorList>
            <person name="Kim W."/>
            <person name="Song I."/>
            <person name="Jeong J.-H."/>
            <person name="Kim D."/>
            <person name="Kim S."/>
            <person name="Ryu S."/>
            <person name="Song J.Y."/>
            <person name="Lee S.K."/>
        </authorList>
    </citation>
    <scope>NUCLEOTIDE SEQUENCE [LARGE SCALE GENOMIC DNA]</scope>
    <source>
        <tissue evidence="2">Muscle</tissue>
    </source>
</reference>
<sequence length="68" mass="8192">MRRSRRSCAGCRRSTSWPRRSCCRPWRSWPSTTKKSQEVEERDQSRLQLMEELQHKTVTQCLTRLPVN</sequence>
<comment type="caution">
    <text evidence="2">The sequence shown here is derived from an EMBL/GenBank/DDBJ whole genome shotgun (WGS) entry which is preliminary data.</text>
</comment>
<keyword evidence="3" id="KW-1185">Reference proteome</keyword>
<feature type="compositionally biased region" description="Low complexity" evidence="1">
    <location>
        <begin position="7"/>
        <end position="16"/>
    </location>
</feature>
<evidence type="ECO:0000256" key="1">
    <source>
        <dbReference type="SAM" id="MobiDB-lite"/>
    </source>
</evidence>
<gene>
    <name evidence="2" type="ORF">EYF80_067336</name>
</gene>
<dbReference type="Proteomes" id="UP000314294">
    <property type="component" value="Unassembled WGS sequence"/>
</dbReference>
<organism evidence="2 3">
    <name type="scientific">Liparis tanakae</name>
    <name type="common">Tanaka's snailfish</name>
    <dbReference type="NCBI Taxonomy" id="230148"/>
    <lineage>
        <taxon>Eukaryota</taxon>
        <taxon>Metazoa</taxon>
        <taxon>Chordata</taxon>
        <taxon>Craniata</taxon>
        <taxon>Vertebrata</taxon>
        <taxon>Euteleostomi</taxon>
        <taxon>Actinopterygii</taxon>
        <taxon>Neopterygii</taxon>
        <taxon>Teleostei</taxon>
        <taxon>Neoteleostei</taxon>
        <taxon>Acanthomorphata</taxon>
        <taxon>Eupercaria</taxon>
        <taxon>Perciformes</taxon>
        <taxon>Cottioidei</taxon>
        <taxon>Cottales</taxon>
        <taxon>Liparidae</taxon>
        <taxon>Liparis</taxon>
    </lineage>
</organism>
<proteinExistence type="predicted"/>
<name>A0A4Z2E238_9TELE</name>
<evidence type="ECO:0000313" key="3">
    <source>
        <dbReference type="Proteomes" id="UP000314294"/>
    </source>
</evidence>
<dbReference type="AlphaFoldDB" id="A0A4Z2E238"/>
<dbReference type="EMBL" id="SRLO01021956">
    <property type="protein sequence ID" value="TNN22550.1"/>
    <property type="molecule type" value="Genomic_DNA"/>
</dbReference>
<evidence type="ECO:0000313" key="2">
    <source>
        <dbReference type="EMBL" id="TNN22550.1"/>
    </source>
</evidence>
<feature type="region of interest" description="Disordered" evidence="1">
    <location>
        <begin position="1"/>
        <end position="20"/>
    </location>
</feature>
<protein>
    <submittedName>
        <fullName evidence="2">Uncharacterized protein</fullName>
    </submittedName>
</protein>
<accession>A0A4Z2E238</accession>